<dbReference type="InterPro" id="IPR036849">
    <property type="entry name" value="Enolase-like_C_sf"/>
</dbReference>
<dbReference type="Pfam" id="PF02746">
    <property type="entry name" value="MR_MLE_N"/>
    <property type="match status" value="1"/>
</dbReference>
<dbReference type="PANTHER" id="PTHR48073">
    <property type="entry name" value="O-SUCCINYLBENZOATE SYNTHASE-RELATED"/>
    <property type="match status" value="1"/>
</dbReference>
<dbReference type="InterPro" id="IPR013341">
    <property type="entry name" value="Mandelate_racemase_N_dom"/>
</dbReference>
<dbReference type="SFLD" id="SFLDS00001">
    <property type="entry name" value="Enolase"/>
    <property type="match status" value="1"/>
</dbReference>
<dbReference type="SUPFAM" id="SSF54826">
    <property type="entry name" value="Enolase N-terminal domain-like"/>
    <property type="match status" value="1"/>
</dbReference>
<reference evidence="5 6" key="1">
    <citation type="journal article" date="2018" name="Nat. Biotechnol.">
        <title>A standardized bacterial taxonomy based on genome phylogeny substantially revises the tree of life.</title>
        <authorList>
            <person name="Parks D.H."/>
            <person name="Chuvochina M."/>
            <person name="Waite D.W."/>
            <person name="Rinke C."/>
            <person name="Skarshewski A."/>
            <person name="Chaumeil P.A."/>
            <person name="Hugenholtz P."/>
        </authorList>
    </citation>
    <scope>NUCLEOTIDE SEQUENCE [LARGE SCALE GENOMIC DNA]</scope>
    <source>
        <strain evidence="5">UBA9375</strain>
    </source>
</reference>
<dbReference type="InterPro" id="IPR029017">
    <property type="entry name" value="Enolase-like_N"/>
</dbReference>
<dbReference type="SFLD" id="SFLDG00180">
    <property type="entry name" value="muconate_cycloisomerase"/>
    <property type="match status" value="1"/>
</dbReference>
<proteinExistence type="inferred from homology"/>
<evidence type="ECO:0000313" key="6">
    <source>
        <dbReference type="Proteomes" id="UP000263642"/>
    </source>
</evidence>
<evidence type="ECO:0000256" key="3">
    <source>
        <dbReference type="ARBA" id="ARBA00023235"/>
    </source>
</evidence>
<dbReference type="SUPFAM" id="SSF51604">
    <property type="entry name" value="Enolase C-terminal domain-like"/>
    <property type="match status" value="1"/>
</dbReference>
<comment type="similarity">
    <text evidence="1">Belongs to the mandelate racemase/muconate lactonizing enzyme family.</text>
</comment>
<comment type="caution">
    <text evidence="5">The sequence shown here is derived from an EMBL/GenBank/DDBJ whole genome shotgun (WGS) entry which is preliminary data.</text>
</comment>
<dbReference type="Gene3D" id="3.30.390.10">
    <property type="entry name" value="Enolase-like, N-terminal domain"/>
    <property type="match status" value="1"/>
</dbReference>
<evidence type="ECO:0000256" key="2">
    <source>
        <dbReference type="ARBA" id="ARBA00022723"/>
    </source>
</evidence>
<name>A0A3D3R487_9PLAN</name>
<dbReference type="GO" id="GO:0046872">
    <property type="term" value="F:metal ion binding"/>
    <property type="evidence" value="ECO:0007669"/>
    <property type="project" value="UniProtKB-KW"/>
</dbReference>
<dbReference type="AlphaFoldDB" id="A0A3D3R487"/>
<dbReference type="Gene3D" id="3.20.20.120">
    <property type="entry name" value="Enolase-like C-terminal domain"/>
    <property type="match status" value="1"/>
</dbReference>
<dbReference type="GO" id="GO:0006518">
    <property type="term" value="P:peptide metabolic process"/>
    <property type="evidence" value="ECO:0007669"/>
    <property type="project" value="UniProtKB-ARBA"/>
</dbReference>
<dbReference type="Pfam" id="PF13378">
    <property type="entry name" value="MR_MLE_C"/>
    <property type="match status" value="1"/>
</dbReference>
<keyword evidence="2" id="KW-0479">Metal-binding</keyword>
<dbReference type="PANTHER" id="PTHR48073:SF2">
    <property type="entry name" value="O-SUCCINYLBENZOATE SYNTHASE"/>
    <property type="match status" value="1"/>
</dbReference>
<evidence type="ECO:0000259" key="4">
    <source>
        <dbReference type="SMART" id="SM00922"/>
    </source>
</evidence>
<dbReference type="InterPro" id="IPR013342">
    <property type="entry name" value="Mandelate_racemase_C"/>
</dbReference>
<feature type="domain" description="Mandelate racemase/muconate lactonizing enzyme C-terminal" evidence="4">
    <location>
        <begin position="147"/>
        <end position="244"/>
    </location>
</feature>
<dbReference type="EMBL" id="DQAY01000047">
    <property type="protein sequence ID" value="HCO22912.1"/>
    <property type="molecule type" value="Genomic_DNA"/>
</dbReference>
<evidence type="ECO:0000256" key="1">
    <source>
        <dbReference type="ARBA" id="ARBA00008031"/>
    </source>
</evidence>
<sequence>MSFQITKVEARIANYSLHQDRVIITSLGIHDRSRYLIITLTDELENQGFGEAATVMIWSGEAAETGLWIVENRIAPLLTGSHYDHPSEILTILDRALQGNPFLKASIDIAAWDLWARRQEKPVSALIGDRQPVESVPTRFSIGAYSVEDTVRLAVESWEAGIRTLKIKTGVPGLDDVARLKAVRERLGKEPILTIDANGAYQTEDQAVAAIEELLPFNLALVEQPTPRDRIGMMARVKQRVDVPILADESIFTPGELAEALDCDAMDLLSLYPGKNGGFTNSLKMAQTAQNAGKYCVIGSNMETDLGQAAMVCLAASLTAFPVEEYASDLMTGLIYTATSTSPAVELKNGRLVTPLGTGFGVEPLHD</sequence>
<gene>
    <name evidence="5" type="ORF">DIT97_07595</name>
</gene>
<evidence type="ECO:0000313" key="5">
    <source>
        <dbReference type="EMBL" id="HCO22912.1"/>
    </source>
</evidence>
<dbReference type="InterPro" id="IPR029065">
    <property type="entry name" value="Enolase_C-like"/>
</dbReference>
<keyword evidence="3 5" id="KW-0413">Isomerase</keyword>
<dbReference type="GO" id="GO:0016854">
    <property type="term" value="F:racemase and epimerase activity"/>
    <property type="evidence" value="ECO:0007669"/>
    <property type="project" value="UniProtKB-ARBA"/>
</dbReference>
<organism evidence="5 6">
    <name type="scientific">Gimesia maris</name>
    <dbReference type="NCBI Taxonomy" id="122"/>
    <lineage>
        <taxon>Bacteria</taxon>
        <taxon>Pseudomonadati</taxon>
        <taxon>Planctomycetota</taxon>
        <taxon>Planctomycetia</taxon>
        <taxon>Planctomycetales</taxon>
        <taxon>Planctomycetaceae</taxon>
        <taxon>Gimesia</taxon>
    </lineage>
</organism>
<protein>
    <submittedName>
        <fullName evidence="5">Chloromuconate cycloisomerase</fullName>
    </submittedName>
</protein>
<accession>A0A3D3R487</accession>
<dbReference type="SMART" id="SM00922">
    <property type="entry name" value="MR_MLE"/>
    <property type="match status" value="1"/>
</dbReference>
<dbReference type="Proteomes" id="UP000263642">
    <property type="component" value="Unassembled WGS sequence"/>
</dbReference>